<dbReference type="InterPro" id="IPR015424">
    <property type="entry name" value="PyrdxlP-dep_Trfase"/>
</dbReference>
<dbReference type="InterPro" id="IPR015422">
    <property type="entry name" value="PyrdxlP-dep_Trfase_small"/>
</dbReference>
<dbReference type="AlphaFoldDB" id="A0A1F5V7H4"/>
<evidence type="ECO:0000313" key="9">
    <source>
        <dbReference type="Proteomes" id="UP000178943"/>
    </source>
</evidence>
<sequence>MRNELSEIKKMEKAAREKEGIISLAQGYPDFPTPWTILEFVKAHLSEATWHQYTLSAGNKKLKEMISNFLGKEEAHYDPTREILITAGANAGLMATLLSCFQPGDSIALFTPTYASYFNQLRMAGLNPVYIPLKGNSWQVDLDLFADRIRTHNPKAVLICNPNNPTGSLFKKNELIEIARIAAQNGLLILCDEVYSYLLYDSEKYFSLSSMPELKNIFIKIQSFSKRYAMTGWRVGYVCASEHIINQILVAHDLMINCAPSFSQLAAIAALQLGENFVPQFIKEFVERRAFVDSWLQKMKPYLNASKPEGAYFYFIKLLHASPEFAYDLLSKQQVAVVKGNAFGPFYKDYFRISFAKDFALLTEALSRISNYFDPALGKEIFAENEESMVL</sequence>
<evidence type="ECO:0000256" key="2">
    <source>
        <dbReference type="ARBA" id="ARBA00007441"/>
    </source>
</evidence>
<evidence type="ECO:0000256" key="1">
    <source>
        <dbReference type="ARBA" id="ARBA00001933"/>
    </source>
</evidence>
<accession>A0A1F5V7H4</accession>
<evidence type="ECO:0000313" key="8">
    <source>
        <dbReference type="EMBL" id="OGF59374.1"/>
    </source>
</evidence>
<dbReference type="GO" id="GO:0006520">
    <property type="term" value="P:amino acid metabolic process"/>
    <property type="evidence" value="ECO:0007669"/>
    <property type="project" value="InterPro"/>
</dbReference>
<dbReference type="InterPro" id="IPR004839">
    <property type="entry name" value="Aminotransferase_I/II_large"/>
</dbReference>
<dbReference type="PANTHER" id="PTHR46383">
    <property type="entry name" value="ASPARTATE AMINOTRANSFERASE"/>
    <property type="match status" value="1"/>
</dbReference>
<dbReference type="EMBL" id="MFGW01000216">
    <property type="protein sequence ID" value="OGF59374.1"/>
    <property type="molecule type" value="Genomic_DNA"/>
</dbReference>
<dbReference type="EC" id="2.6.1.-" evidence="6"/>
<keyword evidence="4 6" id="KW-0808">Transferase</keyword>
<feature type="domain" description="Aminotransferase class I/classII large" evidence="7">
    <location>
        <begin position="21"/>
        <end position="369"/>
    </location>
</feature>
<organism evidence="8 9">
    <name type="scientific">Candidatus Fischerbacteria bacterium RBG_13_37_8</name>
    <dbReference type="NCBI Taxonomy" id="1817863"/>
    <lineage>
        <taxon>Bacteria</taxon>
        <taxon>Candidatus Fischeribacteriota</taxon>
    </lineage>
</organism>
<reference evidence="8 9" key="1">
    <citation type="journal article" date="2016" name="Nat. Commun.">
        <title>Thousands of microbial genomes shed light on interconnected biogeochemical processes in an aquifer system.</title>
        <authorList>
            <person name="Anantharaman K."/>
            <person name="Brown C.T."/>
            <person name="Hug L.A."/>
            <person name="Sharon I."/>
            <person name="Castelle C.J."/>
            <person name="Probst A.J."/>
            <person name="Thomas B.C."/>
            <person name="Singh A."/>
            <person name="Wilkins M.J."/>
            <person name="Karaoz U."/>
            <person name="Brodie E.L."/>
            <person name="Williams K.H."/>
            <person name="Hubbard S.S."/>
            <person name="Banfield J.F."/>
        </authorList>
    </citation>
    <scope>NUCLEOTIDE SEQUENCE [LARGE SCALE GENOMIC DNA]</scope>
</reference>
<dbReference type="Gene3D" id="3.40.640.10">
    <property type="entry name" value="Type I PLP-dependent aspartate aminotransferase-like (Major domain)"/>
    <property type="match status" value="1"/>
</dbReference>
<name>A0A1F5V7H4_9BACT</name>
<evidence type="ECO:0000256" key="5">
    <source>
        <dbReference type="ARBA" id="ARBA00022898"/>
    </source>
</evidence>
<dbReference type="Gene3D" id="3.90.1150.10">
    <property type="entry name" value="Aspartate Aminotransferase, domain 1"/>
    <property type="match status" value="1"/>
</dbReference>
<dbReference type="Pfam" id="PF00155">
    <property type="entry name" value="Aminotran_1_2"/>
    <property type="match status" value="1"/>
</dbReference>
<dbReference type="GO" id="GO:0030170">
    <property type="term" value="F:pyridoxal phosphate binding"/>
    <property type="evidence" value="ECO:0007669"/>
    <property type="project" value="InterPro"/>
</dbReference>
<keyword evidence="5" id="KW-0663">Pyridoxal phosphate</keyword>
<dbReference type="PANTHER" id="PTHR46383:SF1">
    <property type="entry name" value="ASPARTATE AMINOTRANSFERASE"/>
    <property type="match status" value="1"/>
</dbReference>
<evidence type="ECO:0000256" key="6">
    <source>
        <dbReference type="RuleBase" id="RU000481"/>
    </source>
</evidence>
<proteinExistence type="inferred from homology"/>
<dbReference type="Proteomes" id="UP000178943">
    <property type="component" value="Unassembled WGS sequence"/>
</dbReference>
<dbReference type="InterPro" id="IPR015421">
    <property type="entry name" value="PyrdxlP-dep_Trfase_major"/>
</dbReference>
<keyword evidence="3 6" id="KW-0032">Aminotransferase</keyword>
<dbReference type="SUPFAM" id="SSF53383">
    <property type="entry name" value="PLP-dependent transferases"/>
    <property type="match status" value="1"/>
</dbReference>
<protein>
    <recommendedName>
        <fullName evidence="6">Aminotransferase</fullName>
        <ecNumber evidence="6">2.6.1.-</ecNumber>
    </recommendedName>
</protein>
<comment type="similarity">
    <text evidence="2 6">Belongs to the class-I pyridoxal-phosphate-dependent aminotransferase family.</text>
</comment>
<dbReference type="InterPro" id="IPR004838">
    <property type="entry name" value="NHTrfase_class1_PyrdxlP-BS"/>
</dbReference>
<evidence type="ECO:0000256" key="3">
    <source>
        <dbReference type="ARBA" id="ARBA00022576"/>
    </source>
</evidence>
<dbReference type="CDD" id="cd00609">
    <property type="entry name" value="AAT_like"/>
    <property type="match status" value="1"/>
</dbReference>
<dbReference type="GO" id="GO:0008483">
    <property type="term" value="F:transaminase activity"/>
    <property type="evidence" value="ECO:0007669"/>
    <property type="project" value="UniProtKB-KW"/>
</dbReference>
<dbReference type="STRING" id="1817863.A2Y62_00065"/>
<evidence type="ECO:0000256" key="4">
    <source>
        <dbReference type="ARBA" id="ARBA00022679"/>
    </source>
</evidence>
<comment type="cofactor">
    <cofactor evidence="1 6">
        <name>pyridoxal 5'-phosphate</name>
        <dbReference type="ChEBI" id="CHEBI:597326"/>
    </cofactor>
</comment>
<dbReference type="InterPro" id="IPR050596">
    <property type="entry name" value="AspAT/PAT-like"/>
</dbReference>
<evidence type="ECO:0000259" key="7">
    <source>
        <dbReference type="Pfam" id="PF00155"/>
    </source>
</evidence>
<gene>
    <name evidence="8" type="ORF">A2Y62_00065</name>
</gene>
<dbReference type="PROSITE" id="PS00105">
    <property type="entry name" value="AA_TRANSFER_CLASS_1"/>
    <property type="match status" value="1"/>
</dbReference>
<comment type="caution">
    <text evidence="8">The sequence shown here is derived from an EMBL/GenBank/DDBJ whole genome shotgun (WGS) entry which is preliminary data.</text>
</comment>